<accession>A0A9N9JUS3</accession>
<sequence>VHSQTDSSSSIKRIRSKPKSDLREPESGQMLVHLTLSLLLEPESRLN</sequence>
<keyword evidence="3" id="KW-1185">Reference proteome</keyword>
<comment type="caution">
    <text evidence="2">The sequence shown here is derived from an EMBL/GenBank/DDBJ whole genome shotgun (WGS) entry which is preliminary data.</text>
</comment>
<proteinExistence type="predicted"/>
<protein>
    <submittedName>
        <fullName evidence="2">438_t:CDS:1</fullName>
    </submittedName>
</protein>
<feature type="non-terminal residue" evidence="2">
    <location>
        <position position="47"/>
    </location>
</feature>
<name>A0A9N9JUS3_9GLOM</name>
<feature type="non-terminal residue" evidence="2">
    <location>
        <position position="1"/>
    </location>
</feature>
<evidence type="ECO:0000256" key="1">
    <source>
        <dbReference type="SAM" id="MobiDB-lite"/>
    </source>
</evidence>
<reference evidence="2" key="1">
    <citation type="submission" date="2021-06" db="EMBL/GenBank/DDBJ databases">
        <authorList>
            <person name="Kallberg Y."/>
            <person name="Tangrot J."/>
            <person name="Rosling A."/>
        </authorList>
    </citation>
    <scope>NUCLEOTIDE SEQUENCE</scope>
    <source>
        <strain evidence="2">IN212</strain>
    </source>
</reference>
<evidence type="ECO:0000313" key="3">
    <source>
        <dbReference type="Proteomes" id="UP000789396"/>
    </source>
</evidence>
<dbReference type="EMBL" id="CAJVPZ010067404">
    <property type="protein sequence ID" value="CAG8797075.1"/>
    <property type="molecule type" value="Genomic_DNA"/>
</dbReference>
<organism evidence="2 3">
    <name type="scientific">Racocetra fulgida</name>
    <dbReference type="NCBI Taxonomy" id="60492"/>
    <lineage>
        <taxon>Eukaryota</taxon>
        <taxon>Fungi</taxon>
        <taxon>Fungi incertae sedis</taxon>
        <taxon>Mucoromycota</taxon>
        <taxon>Glomeromycotina</taxon>
        <taxon>Glomeromycetes</taxon>
        <taxon>Diversisporales</taxon>
        <taxon>Gigasporaceae</taxon>
        <taxon>Racocetra</taxon>
    </lineage>
</organism>
<evidence type="ECO:0000313" key="2">
    <source>
        <dbReference type="EMBL" id="CAG8797075.1"/>
    </source>
</evidence>
<dbReference type="Proteomes" id="UP000789396">
    <property type="component" value="Unassembled WGS sequence"/>
</dbReference>
<feature type="region of interest" description="Disordered" evidence="1">
    <location>
        <begin position="1"/>
        <end position="28"/>
    </location>
</feature>
<gene>
    <name evidence="2" type="ORF">RFULGI_LOCUS17344</name>
</gene>
<dbReference type="AlphaFoldDB" id="A0A9N9JUS3"/>